<feature type="region of interest" description="Disordered" evidence="6">
    <location>
        <begin position="537"/>
        <end position="575"/>
    </location>
</feature>
<dbReference type="Pfam" id="PF00069">
    <property type="entry name" value="Pkinase"/>
    <property type="match status" value="1"/>
</dbReference>
<feature type="region of interest" description="Disordered" evidence="6">
    <location>
        <begin position="643"/>
        <end position="713"/>
    </location>
</feature>
<dbReference type="FunFam" id="1.10.510.10:FF:000624">
    <property type="entry name" value="Mitogen-activated protein kinase"/>
    <property type="match status" value="1"/>
</dbReference>
<feature type="region of interest" description="Disordered" evidence="6">
    <location>
        <begin position="737"/>
        <end position="777"/>
    </location>
</feature>
<dbReference type="InterPro" id="IPR011009">
    <property type="entry name" value="Kinase-like_dom_sf"/>
</dbReference>
<feature type="compositionally biased region" description="Polar residues" evidence="6">
    <location>
        <begin position="540"/>
        <end position="550"/>
    </location>
</feature>
<feature type="region of interest" description="Disordered" evidence="6">
    <location>
        <begin position="437"/>
        <end position="517"/>
    </location>
</feature>
<feature type="compositionally biased region" description="Low complexity" evidence="6">
    <location>
        <begin position="693"/>
        <end position="711"/>
    </location>
</feature>
<feature type="domain" description="Protein kinase" evidence="7">
    <location>
        <begin position="80"/>
        <end position="426"/>
    </location>
</feature>
<feature type="region of interest" description="Disordered" evidence="6">
    <location>
        <begin position="606"/>
        <end position="631"/>
    </location>
</feature>
<keyword evidence="3" id="KW-0547">Nucleotide-binding</keyword>
<dbReference type="Gene3D" id="1.10.510.10">
    <property type="entry name" value="Transferase(Phosphotransferase) domain 1"/>
    <property type="match status" value="1"/>
</dbReference>
<evidence type="ECO:0000256" key="1">
    <source>
        <dbReference type="ARBA" id="ARBA00022527"/>
    </source>
</evidence>
<evidence type="ECO:0000256" key="5">
    <source>
        <dbReference type="ARBA" id="ARBA00022840"/>
    </source>
</evidence>
<protein>
    <submittedName>
        <fullName evidence="8">Pkinase-domain-containing protein</fullName>
    </submittedName>
</protein>
<feature type="compositionally biased region" description="Low complexity" evidence="6">
    <location>
        <begin position="437"/>
        <end position="448"/>
    </location>
</feature>
<dbReference type="GO" id="GO:0005524">
    <property type="term" value="F:ATP binding"/>
    <property type="evidence" value="ECO:0007669"/>
    <property type="project" value="UniProtKB-KW"/>
</dbReference>
<dbReference type="PANTHER" id="PTHR24055">
    <property type="entry name" value="MITOGEN-ACTIVATED PROTEIN KINASE"/>
    <property type="match status" value="1"/>
</dbReference>
<evidence type="ECO:0000313" key="8">
    <source>
        <dbReference type="EMBL" id="CEH13779.1"/>
    </source>
</evidence>
<sequence length="1202" mass="128656">MAAYAGPSSSRSPALGINSHAYASASSAIRATNGLPAPGQSTATHDPTARGPSEPRLQVPGASRPVTTAATLMREGTRDFTVIRDVGDGSFGTVCLADWHSPLPSGTLLSPMQHPTTRPEYVGKRLVAIKKMKKQFKSWEECMTLKELKSLLEITAHPNIIPLYDAFLMPVTKELHFVFECMEGNLYQLIKSRKGRPLAGGLLASIFQQIIRGLHHIHESGYFHRDMKPENLLITTTGLTDYPSVNVLDPVLSKSRQQPDKDVVVIVKLADFGLARETASKPPYTEYVSTRWYRAPEVLLRSRDYSNPVDMWALGTILSELITLKPLFPGQSEVDQVMQINHVLGDPSADYGKDSRGRVRGGGDWPGGIEMARQVGFTFPKAKPFNFAALFKSNVPLLLIECVQDLIRYDPDARLTTRQCMQHPYYTQVAPRLLPPQARAPASQPTPSQRVPQAQPPPFPADRMAVDPGSPQRVLSPSHSNQPQSSKLAFGANSGAPELPSKAQAARGMPGAPSAEHRVPFYPQAQHTMQDMIAEARSGPVSQTATSPYSEQGPGDMTQWAPVAGPSVRDSSMSQYPAFPESASIYSGSHASMHLDDSLSRQRMHAPPIELGGRGPQQARGMVASSSQRTVYDDSLSLSLEQEDRRRQAAAAAAAAAGISGNEPMSQDMTGTTEYSGERRRSKGWSGMSVFGRSSQTPAQTQAAGAPRQAQTHSAPIALDSSTNSNINEPTAAQRIAAEHATPKDAKKAKKEAEKAAREAEKAKRLAQEKAARDRARAVMQKRNQILASSNSREQVEWLGDAVTQSMSPSDKARGKQPLGVSGITSPTSGGPRVSGSDYSGGPSPMSSNFANNYGTPPTSMYQNSSMSAAWQARDGDASFRAKARRRDADDDHSMSSLDGAMSDPRRGSMATFTSQRSDPLSQRPHHPGSGHLHRQGSAISVGSAPSLIDHQPGRFMTSLESARQAGDNRSLSSLENQFAGANLAEMRARTPGSASPGPNNIGATRRSVSRGSARGSLHRAGSASPLHHTAAPRFHPYGPTGGTTSPYNFSAPPLPPIAAGSGNNDYISSGGSGSGSTHPATPGRPRSGMRRRSSNNLPRGMSRGSVGSSHGGVEFPPFNVASIQPQVTMQTGAGGVNPMFQVGAKGAGAASQQHQQLPPFSELAAAADTPDEFDSFNRSMIGRGLQPQQQAPHQHHHSSRQ</sequence>
<dbReference type="STRING" id="401625.A0A0P1BCY9"/>
<evidence type="ECO:0000313" key="9">
    <source>
        <dbReference type="Proteomes" id="UP000054845"/>
    </source>
</evidence>
<evidence type="ECO:0000256" key="6">
    <source>
        <dbReference type="SAM" id="MobiDB-lite"/>
    </source>
</evidence>
<feature type="compositionally biased region" description="Polar residues" evidence="6">
    <location>
        <begin position="663"/>
        <end position="675"/>
    </location>
</feature>
<keyword evidence="9" id="KW-1185">Reference proteome</keyword>
<dbReference type="PROSITE" id="PS50011">
    <property type="entry name" value="PROTEIN_KINASE_DOM"/>
    <property type="match status" value="1"/>
</dbReference>
<feature type="compositionally biased region" description="Low complexity" evidence="6">
    <location>
        <begin position="1061"/>
        <end position="1070"/>
    </location>
</feature>
<dbReference type="InterPro" id="IPR000719">
    <property type="entry name" value="Prot_kinase_dom"/>
</dbReference>
<dbReference type="InterPro" id="IPR050117">
    <property type="entry name" value="MAPK"/>
</dbReference>
<evidence type="ECO:0000256" key="3">
    <source>
        <dbReference type="ARBA" id="ARBA00022741"/>
    </source>
</evidence>
<feature type="region of interest" description="Disordered" evidence="6">
    <location>
        <begin position="32"/>
        <end position="65"/>
    </location>
</feature>
<dbReference type="AlphaFoldDB" id="A0A0P1BCY9"/>
<accession>A0A0P1BCY9</accession>
<keyword evidence="4 8" id="KW-0418">Kinase</keyword>
<evidence type="ECO:0000256" key="4">
    <source>
        <dbReference type="ARBA" id="ARBA00022777"/>
    </source>
</evidence>
<dbReference type="CDD" id="cd07830">
    <property type="entry name" value="STKc_MAK_like"/>
    <property type="match status" value="1"/>
</dbReference>
<feature type="region of interest" description="Disordered" evidence="6">
    <location>
        <begin position="1168"/>
        <end position="1202"/>
    </location>
</feature>
<feature type="region of interest" description="Disordered" evidence="6">
    <location>
        <begin position="803"/>
        <end position="937"/>
    </location>
</feature>
<feature type="compositionally biased region" description="Low complexity" evidence="6">
    <location>
        <begin position="1003"/>
        <end position="1016"/>
    </location>
</feature>
<feature type="region of interest" description="Disordered" evidence="6">
    <location>
        <begin position="989"/>
        <end position="1114"/>
    </location>
</feature>
<keyword evidence="5" id="KW-0067">ATP-binding</keyword>
<feature type="compositionally biased region" description="Polar residues" evidence="6">
    <location>
        <begin position="473"/>
        <end position="487"/>
    </location>
</feature>
<feature type="compositionally biased region" description="Low complexity" evidence="6">
    <location>
        <begin position="1100"/>
        <end position="1114"/>
    </location>
</feature>
<organism evidence="8 9">
    <name type="scientific">Ceraceosorus bombacis</name>
    <dbReference type="NCBI Taxonomy" id="401625"/>
    <lineage>
        <taxon>Eukaryota</taxon>
        <taxon>Fungi</taxon>
        <taxon>Dikarya</taxon>
        <taxon>Basidiomycota</taxon>
        <taxon>Ustilaginomycotina</taxon>
        <taxon>Exobasidiomycetes</taxon>
        <taxon>Ceraceosorales</taxon>
        <taxon>Ceraceosoraceae</taxon>
        <taxon>Ceraceosorus</taxon>
    </lineage>
</organism>
<dbReference type="InterPro" id="IPR008271">
    <property type="entry name" value="Ser/Thr_kinase_AS"/>
</dbReference>
<feature type="compositionally biased region" description="Polar residues" evidence="6">
    <location>
        <begin position="845"/>
        <end position="869"/>
    </location>
</feature>
<dbReference type="SMART" id="SM00220">
    <property type="entry name" value="S_TKc"/>
    <property type="match status" value="1"/>
</dbReference>
<evidence type="ECO:0000256" key="2">
    <source>
        <dbReference type="ARBA" id="ARBA00022679"/>
    </source>
</evidence>
<reference evidence="9" key="1">
    <citation type="submission" date="2014-09" db="EMBL/GenBank/DDBJ databases">
        <authorList>
            <person name="Sharma Rahul"/>
            <person name="Thines Marco"/>
        </authorList>
    </citation>
    <scope>NUCLEOTIDE SEQUENCE [LARGE SCALE GENOMIC DNA]</scope>
</reference>
<dbReference type="OrthoDB" id="2158884at2759"/>
<feature type="compositionally biased region" description="Basic residues" evidence="6">
    <location>
        <begin position="924"/>
        <end position="935"/>
    </location>
</feature>
<dbReference type="SUPFAM" id="SSF56112">
    <property type="entry name" value="Protein kinase-like (PK-like)"/>
    <property type="match status" value="1"/>
</dbReference>
<dbReference type="EMBL" id="CCYA01000230">
    <property type="protein sequence ID" value="CEH13779.1"/>
    <property type="molecule type" value="Genomic_DNA"/>
</dbReference>
<keyword evidence="2" id="KW-0808">Transferase</keyword>
<name>A0A0P1BCY9_9BASI</name>
<dbReference type="GO" id="GO:0004674">
    <property type="term" value="F:protein serine/threonine kinase activity"/>
    <property type="evidence" value="ECO:0007669"/>
    <property type="project" value="UniProtKB-KW"/>
</dbReference>
<dbReference type="PROSITE" id="PS00108">
    <property type="entry name" value="PROTEIN_KINASE_ST"/>
    <property type="match status" value="1"/>
</dbReference>
<proteinExistence type="predicted"/>
<keyword evidence="1" id="KW-0723">Serine/threonine-protein kinase</keyword>
<evidence type="ECO:0000259" key="7">
    <source>
        <dbReference type="PROSITE" id="PS50011"/>
    </source>
</evidence>
<feature type="compositionally biased region" description="Polar residues" evidence="6">
    <location>
        <begin position="911"/>
        <end position="921"/>
    </location>
</feature>
<dbReference type="Proteomes" id="UP000054845">
    <property type="component" value="Unassembled WGS sequence"/>
</dbReference>
<dbReference type="Gene3D" id="3.30.200.20">
    <property type="entry name" value="Phosphorylase Kinase, domain 1"/>
    <property type="match status" value="1"/>
</dbReference>